<protein>
    <recommendedName>
        <fullName evidence="3">SREBP regulating gene protein</fullName>
    </recommendedName>
</protein>
<accession>A0ABN9TA09</accession>
<comment type="caution">
    <text evidence="1">The sequence shown here is derived from an EMBL/GenBank/DDBJ whole genome shotgun (WGS) entry which is preliminary data.</text>
</comment>
<gene>
    <name evidence="1" type="ORF">PCOR1329_LOCUS36630</name>
</gene>
<proteinExistence type="predicted"/>
<reference evidence="1" key="1">
    <citation type="submission" date="2023-10" db="EMBL/GenBank/DDBJ databases">
        <authorList>
            <person name="Chen Y."/>
            <person name="Shah S."/>
            <person name="Dougan E. K."/>
            <person name="Thang M."/>
            <person name="Chan C."/>
        </authorList>
    </citation>
    <scope>NUCLEOTIDE SEQUENCE [LARGE SCALE GENOMIC DNA]</scope>
</reference>
<evidence type="ECO:0008006" key="3">
    <source>
        <dbReference type="Google" id="ProtNLM"/>
    </source>
</evidence>
<organism evidence="1 2">
    <name type="scientific">Prorocentrum cordatum</name>
    <dbReference type="NCBI Taxonomy" id="2364126"/>
    <lineage>
        <taxon>Eukaryota</taxon>
        <taxon>Sar</taxon>
        <taxon>Alveolata</taxon>
        <taxon>Dinophyceae</taxon>
        <taxon>Prorocentrales</taxon>
        <taxon>Prorocentraceae</taxon>
        <taxon>Prorocentrum</taxon>
    </lineage>
</organism>
<evidence type="ECO:0000313" key="1">
    <source>
        <dbReference type="EMBL" id="CAK0841423.1"/>
    </source>
</evidence>
<dbReference type="EMBL" id="CAUYUJ010014454">
    <property type="protein sequence ID" value="CAK0841423.1"/>
    <property type="molecule type" value="Genomic_DNA"/>
</dbReference>
<evidence type="ECO:0000313" key="2">
    <source>
        <dbReference type="Proteomes" id="UP001189429"/>
    </source>
</evidence>
<name>A0ABN9TA09_9DINO</name>
<keyword evidence="2" id="KW-1185">Reference proteome</keyword>
<sequence>MILGCYGCCFDSDDGKQVSTCRLQDGVYDDLVLPCGAEMSTREGEVQEAGR</sequence>
<dbReference type="Proteomes" id="UP001189429">
    <property type="component" value="Unassembled WGS sequence"/>
</dbReference>